<dbReference type="InterPro" id="IPR017438">
    <property type="entry name" value="ATP-NAD_kinase_N"/>
</dbReference>
<comment type="similarity">
    <text evidence="2">Belongs to the diacylglycerol/lipid kinase family.</text>
</comment>
<dbReference type="PROSITE" id="PS50146">
    <property type="entry name" value="DAGK"/>
    <property type="match status" value="1"/>
</dbReference>
<evidence type="ECO:0000256" key="1">
    <source>
        <dbReference type="ARBA" id="ARBA00001946"/>
    </source>
</evidence>
<dbReference type="Gene3D" id="3.40.50.10330">
    <property type="entry name" value="Probable inorganic polyphosphate/atp-NAD kinase, domain 1"/>
    <property type="match status" value="1"/>
</dbReference>
<sequence length="172" mass="17607">MDVQVRSSPAADAAARPRVVVLVNPRAGTGIGGELSTGAQLAGFELDVVVLRASTADALARRARAEIARGVDALVVQGGDGMVHLGVGLVAGTAVPLGIVPTGSGNDFARAAGIPRRDPGRAVESIVRALRDPAAGVRRVDAMRVTVEGRTVWAANSVNIGFDSVVNRRANE</sequence>
<dbReference type="EMBL" id="WBJZ01000026">
    <property type="protein sequence ID" value="KAB1652965.1"/>
    <property type="molecule type" value="Genomic_DNA"/>
</dbReference>
<dbReference type="SMART" id="SM00046">
    <property type="entry name" value="DAGKc"/>
    <property type="match status" value="1"/>
</dbReference>
<reference evidence="4 5" key="1">
    <citation type="submission" date="2019-09" db="EMBL/GenBank/DDBJ databases">
        <title>Phylogeny of genus Pseudoclavibacter and closely related genus.</title>
        <authorList>
            <person name="Li Y."/>
        </authorList>
    </citation>
    <scope>NUCLEOTIDE SEQUENCE [LARGE SCALE GENOMIC DNA]</scope>
    <source>
        <strain evidence="4 5">DSM 23821</strain>
    </source>
</reference>
<dbReference type="PANTHER" id="PTHR12358">
    <property type="entry name" value="SPHINGOSINE KINASE"/>
    <property type="match status" value="1"/>
</dbReference>
<dbReference type="AlphaFoldDB" id="A0A7J5BMR5"/>
<organism evidence="4 5">
    <name type="scientific">Pseudoclavibacter chungangensis</name>
    <dbReference type="NCBI Taxonomy" id="587635"/>
    <lineage>
        <taxon>Bacteria</taxon>
        <taxon>Bacillati</taxon>
        <taxon>Actinomycetota</taxon>
        <taxon>Actinomycetes</taxon>
        <taxon>Micrococcales</taxon>
        <taxon>Microbacteriaceae</taxon>
        <taxon>Pseudoclavibacter</taxon>
    </lineage>
</organism>
<dbReference type="GO" id="GO:0016301">
    <property type="term" value="F:kinase activity"/>
    <property type="evidence" value="ECO:0007669"/>
    <property type="project" value="InterPro"/>
</dbReference>
<protein>
    <recommendedName>
        <fullName evidence="3">DAGKc domain-containing protein</fullName>
    </recommendedName>
</protein>
<dbReference type="InterPro" id="IPR016064">
    <property type="entry name" value="NAD/diacylglycerol_kinase_sf"/>
</dbReference>
<evidence type="ECO:0000313" key="5">
    <source>
        <dbReference type="Proteomes" id="UP000467240"/>
    </source>
</evidence>
<dbReference type="Pfam" id="PF00781">
    <property type="entry name" value="DAGK_cat"/>
    <property type="match status" value="1"/>
</dbReference>
<comment type="cofactor">
    <cofactor evidence="1">
        <name>Mg(2+)</name>
        <dbReference type="ChEBI" id="CHEBI:18420"/>
    </cofactor>
</comment>
<name>A0A7J5BMR5_9MICO</name>
<dbReference type="SUPFAM" id="SSF111331">
    <property type="entry name" value="NAD kinase/diacylglycerol kinase-like"/>
    <property type="match status" value="1"/>
</dbReference>
<proteinExistence type="inferred from homology"/>
<dbReference type="InterPro" id="IPR050187">
    <property type="entry name" value="Lipid_Phosphate_FormReg"/>
</dbReference>
<feature type="domain" description="DAGKc" evidence="3">
    <location>
        <begin position="14"/>
        <end position="149"/>
    </location>
</feature>
<comment type="caution">
    <text evidence="4">The sequence shown here is derived from an EMBL/GenBank/DDBJ whole genome shotgun (WGS) entry which is preliminary data.</text>
</comment>
<accession>A0A7J5BMR5</accession>
<keyword evidence="5" id="KW-1185">Reference proteome</keyword>
<dbReference type="Proteomes" id="UP000467240">
    <property type="component" value="Unassembled WGS sequence"/>
</dbReference>
<gene>
    <name evidence="4" type="ORF">F8O01_15900</name>
</gene>
<evidence type="ECO:0000256" key="2">
    <source>
        <dbReference type="ARBA" id="ARBA00005983"/>
    </source>
</evidence>
<evidence type="ECO:0000313" key="4">
    <source>
        <dbReference type="EMBL" id="KAB1652965.1"/>
    </source>
</evidence>
<dbReference type="OrthoDB" id="142078at2"/>
<dbReference type="PANTHER" id="PTHR12358:SF54">
    <property type="entry name" value="SPHINGOSINE KINASE RELATED PROTEIN"/>
    <property type="match status" value="1"/>
</dbReference>
<evidence type="ECO:0000259" key="3">
    <source>
        <dbReference type="PROSITE" id="PS50146"/>
    </source>
</evidence>
<dbReference type="InterPro" id="IPR001206">
    <property type="entry name" value="Diacylglycerol_kinase_cat_dom"/>
</dbReference>